<dbReference type="GO" id="GO:0045053">
    <property type="term" value="P:protein retention in Golgi apparatus"/>
    <property type="evidence" value="ECO:0007669"/>
    <property type="project" value="TreeGrafter"/>
</dbReference>
<evidence type="ECO:0000256" key="3">
    <source>
        <dbReference type="SAM" id="Phobius"/>
    </source>
</evidence>
<feature type="region of interest" description="Disordered" evidence="2">
    <location>
        <begin position="1045"/>
        <end position="1098"/>
    </location>
</feature>
<proteinExistence type="inferred from homology"/>
<feature type="region of interest" description="Disordered" evidence="2">
    <location>
        <begin position="1825"/>
        <end position="1882"/>
    </location>
</feature>
<accession>A0A2C6LGD0</accession>
<comment type="caution">
    <text evidence="4">The sequence shown here is derived from an EMBL/GenBank/DDBJ whole genome shotgun (WGS) entry which is preliminary data.</text>
</comment>
<keyword evidence="3" id="KW-1133">Transmembrane helix</keyword>
<feature type="transmembrane region" description="Helical" evidence="3">
    <location>
        <begin position="3067"/>
        <end position="3089"/>
    </location>
</feature>
<feature type="non-terminal residue" evidence="4">
    <location>
        <position position="3215"/>
    </location>
</feature>
<feature type="compositionally biased region" description="Low complexity" evidence="2">
    <location>
        <begin position="1077"/>
        <end position="1098"/>
    </location>
</feature>
<dbReference type="RefSeq" id="XP_067927249.1">
    <property type="nucleotide sequence ID" value="XM_068060775.1"/>
</dbReference>
<evidence type="ECO:0000313" key="4">
    <source>
        <dbReference type="EMBL" id="PHJ25603.1"/>
    </source>
</evidence>
<feature type="region of interest" description="Disordered" evidence="2">
    <location>
        <begin position="1471"/>
        <end position="1514"/>
    </location>
</feature>
<dbReference type="EMBL" id="MIGC01000202">
    <property type="protein sequence ID" value="PHJ25603.1"/>
    <property type="molecule type" value="Genomic_DNA"/>
</dbReference>
<feature type="compositionally biased region" description="Basic residues" evidence="2">
    <location>
        <begin position="2385"/>
        <end position="2400"/>
    </location>
</feature>
<evidence type="ECO:0000256" key="2">
    <source>
        <dbReference type="SAM" id="MobiDB-lite"/>
    </source>
</evidence>
<evidence type="ECO:0000256" key="1">
    <source>
        <dbReference type="ARBA" id="ARBA00006545"/>
    </source>
</evidence>
<gene>
    <name evidence="4" type="ORF">CSUI_000541</name>
</gene>
<feature type="compositionally biased region" description="Polar residues" evidence="2">
    <location>
        <begin position="1284"/>
        <end position="1303"/>
    </location>
</feature>
<evidence type="ECO:0000313" key="5">
    <source>
        <dbReference type="Proteomes" id="UP000221165"/>
    </source>
</evidence>
<keyword evidence="5" id="KW-1185">Reference proteome</keyword>
<dbReference type="PANTHER" id="PTHR16166:SF93">
    <property type="entry name" value="INTERMEMBRANE LIPID TRANSFER PROTEIN VPS13"/>
    <property type="match status" value="1"/>
</dbReference>
<dbReference type="GeneID" id="94423986"/>
<feature type="compositionally biased region" description="Polar residues" evidence="2">
    <location>
        <begin position="1045"/>
        <end position="1054"/>
    </location>
</feature>
<dbReference type="GO" id="GO:0006623">
    <property type="term" value="P:protein targeting to vacuole"/>
    <property type="evidence" value="ECO:0007669"/>
    <property type="project" value="TreeGrafter"/>
</dbReference>
<feature type="compositionally biased region" description="Basic and acidic residues" evidence="2">
    <location>
        <begin position="2171"/>
        <end position="2201"/>
    </location>
</feature>
<organism evidence="4 5">
    <name type="scientific">Cystoisospora suis</name>
    <dbReference type="NCBI Taxonomy" id="483139"/>
    <lineage>
        <taxon>Eukaryota</taxon>
        <taxon>Sar</taxon>
        <taxon>Alveolata</taxon>
        <taxon>Apicomplexa</taxon>
        <taxon>Conoidasida</taxon>
        <taxon>Coccidia</taxon>
        <taxon>Eucoccidiorida</taxon>
        <taxon>Eimeriorina</taxon>
        <taxon>Sarcocystidae</taxon>
        <taxon>Cystoisospora</taxon>
    </lineage>
</organism>
<feature type="compositionally biased region" description="Low complexity" evidence="2">
    <location>
        <begin position="875"/>
        <end position="887"/>
    </location>
</feature>
<keyword evidence="3" id="KW-0472">Membrane</keyword>
<comment type="similarity">
    <text evidence="1">Belongs to the VPS13 family.</text>
</comment>
<feature type="region of interest" description="Disordered" evidence="2">
    <location>
        <begin position="1267"/>
        <end position="1363"/>
    </location>
</feature>
<feature type="region of interest" description="Disordered" evidence="2">
    <location>
        <begin position="866"/>
        <end position="896"/>
    </location>
</feature>
<dbReference type="Proteomes" id="UP000221165">
    <property type="component" value="Unassembled WGS sequence"/>
</dbReference>
<feature type="region of interest" description="Disordered" evidence="2">
    <location>
        <begin position="1901"/>
        <end position="1982"/>
    </location>
</feature>
<feature type="region of interest" description="Disordered" evidence="2">
    <location>
        <begin position="92"/>
        <end position="114"/>
    </location>
</feature>
<feature type="region of interest" description="Disordered" evidence="2">
    <location>
        <begin position="1205"/>
        <end position="1230"/>
    </location>
</feature>
<feature type="compositionally biased region" description="Low complexity" evidence="2">
    <location>
        <begin position="2404"/>
        <end position="2414"/>
    </location>
</feature>
<feature type="compositionally biased region" description="Basic and acidic residues" evidence="2">
    <location>
        <begin position="1833"/>
        <end position="1843"/>
    </location>
</feature>
<feature type="compositionally biased region" description="Low complexity" evidence="2">
    <location>
        <begin position="1481"/>
        <end position="1509"/>
    </location>
</feature>
<feature type="compositionally biased region" description="Basic and acidic residues" evidence="2">
    <location>
        <begin position="2112"/>
        <end position="2123"/>
    </location>
</feature>
<feature type="transmembrane region" description="Helical" evidence="3">
    <location>
        <begin position="3034"/>
        <end position="3055"/>
    </location>
</feature>
<feature type="compositionally biased region" description="Basic and acidic residues" evidence="2">
    <location>
        <begin position="2319"/>
        <end position="2330"/>
    </location>
</feature>
<feature type="compositionally biased region" description="Basic and acidic residues" evidence="2">
    <location>
        <begin position="104"/>
        <end position="114"/>
    </location>
</feature>
<dbReference type="OrthoDB" id="428159at2759"/>
<feature type="compositionally biased region" description="Low complexity" evidence="2">
    <location>
        <begin position="1307"/>
        <end position="1317"/>
    </location>
</feature>
<protein>
    <submittedName>
        <fullName evidence="4">Amine-terminal region of a tm vesicle-mediated sorter</fullName>
    </submittedName>
</protein>
<feature type="compositionally biased region" description="Basic and acidic residues" evidence="2">
    <location>
        <begin position="1320"/>
        <end position="1333"/>
    </location>
</feature>
<keyword evidence="3" id="KW-0812">Transmembrane</keyword>
<feature type="compositionally biased region" description="Basic and acidic residues" evidence="2">
    <location>
        <begin position="1914"/>
        <end position="1929"/>
    </location>
</feature>
<feature type="region of interest" description="Disordered" evidence="2">
    <location>
        <begin position="40"/>
        <end position="72"/>
    </location>
</feature>
<feature type="region of interest" description="Disordered" evidence="2">
    <location>
        <begin position="1"/>
        <end position="24"/>
    </location>
</feature>
<feature type="region of interest" description="Disordered" evidence="2">
    <location>
        <begin position="2302"/>
        <end position="2414"/>
    </location>
</feature>
<sequence length="3215" mass="348555">MSRVVRRSTVGCHPGVQDAPAGALRPKSRVYRRLKSECASARNSPGFDGNSCEPVEAAPSSRFSHPPGSFRQTNQSRSWFLSGALGARQGWSAGRSMCGSPRSGPEEKHSRFVRADSRDAAELRRLVLPSNRSWKRQQREQFIRASALELLTKTTGGGDLAGDLVSMEIFWYLFNLATALGARPLLPVPAFQRLASCPSSNVAAYAFPAYTVEFVERGMPSLQSLLSGGPGVEPPPGHVPVNHSSHTLPLVPGPGDSSLRSQVSRWLPRPLSQPDVTIHCPVPPKAPPNRPRLYSIRQDLFGRSSSTTCVERKQRGVGKEQKRRSTLVPVGLSEGREDPGRRATTPNLFTIDGFESDVESKGIPENREGRKDEATSLLSRFSFRSLSWRSEAPRRDSRQIVCPEEGREEREPFVPLGEFVSAISLSDEDEVDNERTPLAWCNRNPRVLDRQQSKRCGISTSEGKRERLRRLLTGDVATDTGGDSGDSLQNIGDGNLFDAPGDPHACLRAVIDGPVQRVVALAVTVYGKTRDFLSESDPLFFEIGIEPPLQVGNRLLDPVKVSLLEPSGGGVATNFLGFTSKAEDKGVFQRLGSIARFGTSSVRRHFESHATWKHHSDSACTGAKKPHLPLLTGPARLASLAAPFLSSISCSYGLGGGNRTLGRSLSGPRSLATKSSPNETYHSLSAVLQPGEDIATEESCTALTVELSVVSAKHPYRHEYQSKPFALDSLLSRGTTVSNGNITLYRTGIVDESDTPVESEHPLFGVLMNTAPPEMVICLEAATGSVSLGDSATAEGSMLDRATGGSPPSKARQHRRSYWGSEAARSWQALGSCPDSGRGSRQTPLSNKGYAAHSVFSRDNWNEAERWGREREKTSTSSAIASSTLLSHTGDPSWEKAQPDVVDQARDKMPSLVTAGLPSGSVPLLRPASRRHISAAVQAAWDSGSETNLRTFVWQTSVRTIKLFAPFWLVNRHPAPLLVVQPQMGMPLRVDCTDWRALSCGHSDDKLSLRLGLGESLDLEESRSSEDLVDGSATSCNAASWPTKQVIKGSSSDTNSHEVEEVKVVSNSTDGDRVDGTTDAQQDTTASSHEAASSSPASSALVAQSLSPVFRVDVVGRVSQVVIPSGDAHGGISWRVLRGGCRNPRKIPGSSQKKQLRPHWLGVIVSLAPPPFVRTKVVNVFSRFTLVNSLPSDIWISEGGSLAPGGVAPTAQGSPRGGNDSDSDTQPSKLPQGLIRLQAGKKVTFHPQGYRSGAPSIVFALAHHHLQKPPRGTAKRQEVGKSSLCKTANPGTLKTEGSFSNELNKMAASRASSQRPSRTTKPEGARIASRDTSDTSGNAQLGGGAQKAQLGSSADCGDRSTSSLSLSVPIVSSNATEGELKADLSEAELGEGRSVAVISQSRPSCHMDTGGGIARGTRAGHQESSALSDGLPTSWSSDISINRVSRFQIRLRSPWRHDLWQRADCAHIAEGSPSEECEHIGSSGRSGRSQRGSSLLDSATATRGGAASTENLRGGVEGAPTLFVSGRSSSAALEDDGRQEQSTCCIVGYRRSFCIVEVEIRSVEDAALFVCFSKPKRAEFLLVNQTRRVVQFSQTGSGLKHRADKDFLLPGERCDFAWQEPQRSRRVMRFTIVEKGQVYSRNCEIERVKQHRCLQLPPLQSTNGGGGSSKGGDRVYFVTDVHQGRRIVIISEAYPRVTAAVTLGHLDGLPSQLRGCSEYAVPLWGHHPDDVACCGRVSSENGYGSYGPPKPNSTLASTWRSLHREVSLLKPFSLISRRITNCVVPRASAAARAPFPFVTQLATRSRKDDSCDGVGTSFACPEIRMITAGSPRSKREDCPDNRRVSAPPQSGPKAYERSRLKRSASDETLTGRQPSKKPGSAASIDALRTRLETFNVLSLVSSRKVSNPNRSSHRRSEEERRSFQQRCEDPGVLGAAWSPQQTQRPYSSSGTSLQDAERGRRYTSWSSAVQEEPSRPRVGQGAEPLVWGRSVIPTKNHDSDGYGAAACRGNWKLGQVTKAHDAGVTDQNRFLQSSLWVSRRPRMYYHVPSVFLEEEERGTGPCLMVAADRRGSSCSTRTGSLERFLGQTAQQPGFCDGQVEYEKAKRLPQVEQWRRRSEERTKACSEAAAEDGEAGAGWGLLPHDDGDMSGDGSEVDSYDDSDSPSEETDDEHSTERSTDLEEQTRAKGEIVRQSRADRTTPPEHTGSPLRAATTPAAVTSFSGLPSRASRGLSLSAMSGVFRPARGSSRSMQLYCPRRTPVSRRFCSQASLFAKTGHSGSMFTLRRSLTEALVHRVRIHRTHTDKGLTSRLSFKPANGRLKDSQRRRTSVEDNNVDGDEKNNELSGTTAQNSGSDHGQGEPFIFPVNRGSPDTELAPESMEGRPSRGRALRSRRRRRRRRELPGSRGLRRSLAGSRLLQAEEHCESGQPDEGECELECLQPKPKRTPGRRSRHVSVRGGDEDGEMGRLFLWKHSRGDPYPTLGITNSPGSQTRTVECSASFPETRLSHAVRSHRCDTLAASHHDRSGQSPTASSSWFFSLVGNSSFLLQVQLKGCGISLVDDQPQELLYVGATGVEAAARRLDLWPLDYSITSIPDRRVDWAVSTLNGTGGEGGGKHAGRTDFRFTIRRLQVDNGTQGARHATVVRPCTGEELAEHQGSGAGQKTKTAATLGDGVLTARQVDSIIASSIQPYIVWNERPSGSRLRGRRLRGREIDVDEGGGAGTAGETVGGFLRVQFGGRSGREATVLQYFDCALAPISIHFEVDTTFELVQYLLGFVQLKNSYFRALQARSVKEVREAASLDPRTAGFQKFRACPSVPAARVADRKPLYIRTFCIRPIQVLISARAPRAHRRHLSSTGRDILALRQFQLVGGRMTDVTNFPMKFRLVLQRAVFSTTDQLGEALLRFYVQQGLRQVHKLVASIDIIGNPLSLFTNVSVGTKALVRDPSARDPNNPEDTGDVVRAPFWRRLSRFLTAVSAGFCGSISNLASGIFRLFEYMKLVDGDSLRSVWPASIRVTRDQGENPSNFIDGCCFGFRGATQMLLAAMVVVLVYPLRGARDGGIRGCVWGVVSGVAALLFGTIGAALTLVQCIARGIYNSLKAAQIVELVRPPRVFPADHSVQQYDFGSAQATELLRQAMPNAVATGLLQHVESTLPLGIPDGGGGQERHSTQPPATGRISAGPEEGPRVYPDRGGGRPLYPTSADLVLGVAAPSG</sequence>
<dbReference type="InterPro" id="IPR026847">
    <property type="entry name" value="VPS13"/>
</dbReference>
<feature type="region of interest" description="Disordered" evidence="2">
    <location>
        <begin position="2111"/>
        <end position="2212"/>
    </location>
</feature>
<feature type="region of interest" description="Disordered" evidence="2">
    <location>
        <begin position="830"/>
        <end position="851"/>
    </location>
</feature>
<name>A0A2C6LGD0_9APIC</name>
<reference evidence="4 5" key="1">
    <citation type="journal article" date="2017" name="Int. J. Parasitol.">
        <title>The genome of the protozoan parasite Cystoisospora suis and a reverse vaccinology approach to identify vaccine candidates.</title>
        <authorList>
            <person name="Palmieri N."/>
            <person name="Shrestha A."/>
            <person name="Ruttkowski B."/>
            <person name="Beck T."/>
            <person name="Vogl C."/>
            <person name="Tomley F."/>
            <person name="Blake D.P."/>
            <person name="Joachim A."/>
        </authorList>
    </citation>
    <scope>NUCLEOTIDE SEQUENCE [LARGE SCALE GENOMIC DNA]</scope>
    <source>
        <strain evidence="4 5">Wien I</strain>
    </source>
</reference>
<feature type="region of interest" description="Disordered" evidence="2">
    <location>
        <begin position="796"/>
        <end position="816"/>
    </location>
</feature>
<dbReference type="PANTHER" id="PTHR16166">
    <property type="entry name" value="VACUOLAR PROTEIN SORTING-ASSOCIATED PROTEIN VPS13"/>
    <property type="match status" value="1"/>
</dbReference>
<feature type="compositionally biased region" description="Polar residues" evidence="2">
    <location>
        <begin position="2343"/>
        <end position="2355"/>
    </location>
</feature>
<feature type="compositionally biased region" description="Basic and acidic residues" evidence="2">
    <location>
        <begin position="3185"/>
        <end position="3195"/>
    </location>
</feature>
<feature type="compositionally biased region" description="Polar residues" evidence="2">
    <location>
        <begin position="1938"/>
        <end position="1954"/>
    </location>
</feature>
<feature type="compositionally biased region" description="Acidic residues" evidence="2">
    <location>
        <begin position="2153"/>
        <end position="2170"/>
    </location>
</feature>
<feature type="compositionally biased region" description="Basic residues" evidence="2">
    <location>
        <begin position="2442"/>
        <end position="2455"/>
    </location>
</feature>
<feature type="region of interest" description="Disordered" evidence="2">
    <location>
        <begin position="2439"/>
        <end position="2459"/>
    </location>
</feature>
<dbReference type="VEuPathDB" id="ToxoDB:CSUI_000541"/>
<feature type="compositionally biased region" description="Low complexity" evidence="2">
    <location>
        <begin position="1346"/>
        <end position="1363"/>
    </location>
</feature>
<feature type="region of interest" description="Disordered" evidence="2">
    <location>
        <begin position="3157"/>
        <end position="3202"/>
    </location>
</feature>